<keyword evidence="2" id="KW-1185">Reference proteome</keyword>
<dbReference type="RefSeq" id="WP_379570750.1">
    <property type="nucleotide sequence ID" value="NZ_JBHUFV010000015.1"/>
</dbReference>
<comment type="caution">
    <text evidence="1">The sequence shown here is derived from an EMBL/GenBank/DDBJ whole genome shotgun (WGS) entry which is preliminary data.</text>
</comment>
<gene>
    <name evidence="1" type="ORF">ACFSKW_08075</name>
</gene>
<organism evidence="1 2">
    <name type="scientific">Nonomuraea mangrovi</name>
    <dbReference type="NCBI Taxonomy" id="2316207"/>
    <lineage>
        <taxon>Bacteria</taxon>
        <taxon>Bacillati</taxon>
        <taxon>Actinomycetota</taxon>
        <taxon>Actinomycetes</taxon>
        <taxon>Streptosporangiales</taxon>
        <taxon>Streptosporangiaceae</taxon>
        <taxon>Nonomuraea</taxon>
    </lineage>
</organism>
<sequence>MRHLDRLRVVFRSSLNLPEGTDVDGLEYRSIPQWDSLGHMALIAAMEDAFDIMIDTDDMIDMSSFEKAVRLLEKQGVAA</sequence>
<protein>
    <submittedName>
        <fullName evidence="1">Acyl carrier protein</fullName>
    </submittedName>
</protein>
<dbReference type="InterPro" id="IPR036736">
    <property type="entry name" value="ACP-like_sf"/>
</dbReference>
<name>A0ABW4SR73_9ACTN</name>
<dbReference type="Proteomes" id="UP001597368">
    <property type="component" value="Unassembled WGS sequence"/>
</dbReference>
<reference evidence="2" key="1">
    <citation type="journal article" date="2019" name="Int. J. Syst. Evol. Microbiol.">
        <title>The Global Catalogue of Microorganisms (GCM) 10K type strain sequencing project: providing services to taxonomists for standard genome sequencing and annotation.</title>
        <authorList>
            <consortium name="The Broad Institute Genomics Platform"/>
            <consortium name="The Broad Institute Genome Sequencing Center for Infectious Disease"/>
            <person name="Wu L."/>
            <person name="Ma J."/>
        </authorList>
    </citation>
    <scope>NUCLEOTIDE SEQUENCE [LARGE SCALE GENOMIC DNA]</scope>
    <source>
        <strain evidence="2">ICMP 6774ER</strain>
    </source>
</reference>
<evidence type="ECO:0000313" key="1">
    <source>
        <dbReference type="EMBL" id="MFD1931429.1"/>
    </source>
</evidence>
<evidence type="ECO:0000313" key="2">
    <source>
        <dbReference type="Proteomes" id="UP001597368"/>
    </source>
</evidence>
<dbReference type="SUPFAM" id="SSF47336">
    <property type="entry name" value="ACP-like"/>
    <property type="match status" value="1"/>
</dbReference>
<dbReference type="EMBL" id="JBHUFV010000015">
    <property type="protein sequence ID" value="MFD1931429.1"/>
    <property type="molecule type" value="Genomic_DNA"/>
</dbReference>
<proteinExistence type="predicted"/>
<accession>A0ABW4SR73</accession>
<dbReference type="Gene3D" id="1.10.1200.10">
    <property type="entry name" value="ACP-like"/>
    <property type="match status" value="1"/>
</dbReference>